<organism evidence="4 5">
    <name type="scientific">Haloferula luteola</name>
    <dbReference type="NCBI Taxonomy" id="595692"/>
    <lineage>
        <taxon>Bacteria</taxon>
        <taxon>Pseudomonadati</taxon>
        <taxon>Verrucomicrobiota</taxon>
        <taxon>Verrucomicrobiia</taxon>
        <taxon>Verrucomicrobiales</taxon>
        <taxon>Verrucomicrobiaceae</taxon>
        <taxon>Haloferula</taxon>
    </lineage>
</organism>
<evidence type="ECO:0000313" key="4">
    <source>
        <dbReference type="EMBL" id="MBB5352971.1"/>
    </source>
</evidence>
<dbReference type="Pfam" id="PF01479">
    <property type="entry name" value="S4"/>
    <property type="match status" value="1"/>
</dbReference>
<dbReference type="Proteomes" id="UP000557717">
    <property type="component" value="Unassembled WGS sequence"/>
</dbReference>
<gene>
    <name evidence="4" type="ORF">HNR46_003221</name>
</gene>
<keyword evidence="5" id="KW-1185">Reference proteome</keyword>
<dbReference type="GO" id="GO:0003723">
    <property type="term" value="F:RNA binding"/>
    <property type="evidence" value="ECO:0007669"/>
    <property type="project" value="UniProtKB-KW"/>
</dbReference>
<protein>
    <submittedName>
        <fullName evidence="4">Ribosome-associated heat shock protein Hsp15</fullName>
    </submittedName>
</protein>
<sequence>MRLDKWLWAVRLFKTRGLAAKACQSGRVKSEGRELKSSSLLRGGEVMELPYPEGPGTRVVRVKGLLEQRVSAVLAKDACEDLTPPEVEESRRLWREERSQRKEGDQGRPTKRNRRELEKGRGFFE</sequence>
<dbReference type="AlphaFoldDB" id="A0A840VJW1"/>
<dbReference type="EMBL" id="JACHFD010000018">
    <property type="protein sequence ID" value="MBB5352971.1"/>
    <property type="molecule type" value="Genomic_DNA"/>
</dbReference>
<feature type="compositionally biased region" description="Basic and acidic residues" evidence="2">
    <location>
        <begin position="88"/>
        <end position="108"/>
    </location>
</feature>
<name>A0A840VJW1_9BACT</name>
<accession>A0A840VJW1</accession>
<evidence type="ECO:0000313" key="5">
    <source>
        <dbReference type="Proteomes" id="UP000557717"/>
    </source>
</evidence>
<dbReference type="SUPFAM" id="SSF55174">
    <property type="entry name" value="Alpha-L RNA-binding motif"/>
    <property type="match status" value="1"/>
</dbReference>
<evidence type="ECO:0000256" key="2">
    <source>
        <dbReference type="SAM" id="MobiDB-lite"/>
    </source>
</evidence>
<dbReference type="Gene3D" id="3.10.290.10">
    <property type="entry name" value="RNA-binding S4 domain"/>
    <property type="match status" value="1"/>
</dbReference>
<dbReference type="RefSeq" id="WP_343076052.1">
    <property type="nucleotide sequence ID" value="NZ_JACHFD010000018.1"/>
</dbReference>
<comment type="caution">
    <text evidence="4">The sequence shown here is derived from an EMBL/GenBank/DDBJ whole genome shotgun (WGS) entry which is preliminary data.</text>
</comment>
<dbReference type="CDD" id="cd00165">
    <property type="entry name" value="S4"/>
    <property type="match status" value="1"/>
</dbReference>
<dbReference type="InterPro" id="IPR002942">
    <property type="entry name" value="S4_RNA-bd"/>
</dbReference>
<feature type="region of interest" description="Disordered" evidence="2">
    <location>
        <begin position="81"/>
        <end position="125"/>
    </location>
</feature>
<keyword evidence="1" id="KW-0694">RNA-binding</keyword>
<feature type="compositionally biased region" description="Basic and acidic residues" evidence="2">
    <location>
        <begin position="115"/>
        <end position="125"/>
    </location>
</feature>
<dbReference type="PROSITE" id="PS50889">
    <property type="entry name" value="S4"/>
    <property type="match status" value="1"/>
</dbReference>
<evidence type="ECO:0000256" key="1">
    <source>
        <dbReference type="PROSITE-ProRule" id="PRU00182"/>
    </source>
</evidence>
<feature type="domain" description="RNA-binding S4" evidence="3">
    <location>
        <begin position="1"/>
        <end position="46"/>
    </location>
</feature>
<evidence type="ECO:0000259" key="3">
    <source>
        <dbReference type="Pfam" id="PF01479"/>
    </source>
</evidence>
<proteinExistence type="predicted"/>
<reference evidence="4 5" key="1">
    <citation type="submission" date="2020-08" db="EMBL/GenBank/DDBJ databases">
        <title>Genomic Encyclopedia of Type Strains, Phase IV (KMG-IV): sequencing the most valuable type-strain genomes for metagenomic binning, comparative biology and taxonomic classification.</title>
        <authorList>
            <person name="Goeker M."/>
        </authorList>
    </citation>
    <scope>NUCLEOTIDE SEQUENCE [LARGE SCALE GENOMIC DNA]</scope>
    <source>
        <strain evidence="4 5">YC6886</strain>
    </source>
</reference>
<dbReference type="InterPro" id="IPR036986">
    <property type="entry name" value="S4_RNA-bd_sf"/>
</dbReference>
<keyword evidence="4" id="KW-0346">Stress response</keyword>